<feature type="domain" description="VTT" evidence="8">
    <location>
        <begin position="40"/>
        <end position="163"/>
    </location>
</feature>
<evidence type="ECO:0000313" key="9">
    <source>
        <dbReference type="EMBL" id="TKK86990.1"/>
    </source>
</evidence>
<dbReference type="GO" id="GO:0005886">
    <property type="term" value="C:plasma membrane"/>
    <property type="evidence" value="ECO:0007669"/>
    <property type="project" value="UniProtKB-SubCell"/>
</dbReference>
<dbReference type="RefSeq" id="WP_137248515.1">
    <property type="nucleotide sequence ID" value="NZ_SZQA01000018.1"/>
</dbReference>
<evidence type="ECO:0000259" key="8">
    <source>
        <dbReference type="Pfam" id="PF09335"/>
    </source>
</evidence>
<comment type="caution">
    <text evidence="9">The sequence shown here is derived from an EMBL/GenBank/DDBJ whole genome shotgun (WGS) entry which is preliminary data.</text>
</comment>
<comment type="subcellular location">
    <subcellularLocation>
        <location evidence="1 7">Cell membrane</location>
        <topology evidence="1 7">Multi-pass membrane protein</topology>
    </subcellularLocation>
</comment>
<reference evidence="9 10" key="1">
    <citation type="submission" date="2019-04" db="EMBL/GenBank/DDBJ databases">
        <title>Herbidospora sp. NEAU-GS14.nov., a novel actinomycete isolated from soil.</title>
        <authorList>
            <person name="Han L."/>
        </authorList>
    </citation>
    <scope>NUCLEOTIDE SEQUENCE [LARGE SCALE GENOMIC DNA]</scope>
    <source>
        <strain evidence="9 10">NEAU-GS14</strain>
    </source>
</reference>
<keyword evidence="10" id="KW-1185">Reference proteome</keyword>
<name>A0A4U3ME19_9ACTN</name>
<dbReference type="InterPro" id="IPR032818">
    <property type="entry name" value="DedA-like"/>
</dbReference>
<dbReference type="AlphaFoldDB" id="A0A4U3ME19"/>
<evidence type="ECO:0000256" key="1">
    <source>
        <dbReference type="ARBA" id="ARBA00004651"/>
    </source>
</evidence>
<keyword evidence="6 7" id="KW-0472">Membrane</keyword>
<dbReference type="Pfam" id="PF09335">
    <property type="entry name" value="VTT_dom"/>
    <property type="match status" value="1"/>
</dbReference>
<dbReference type="PANTHER" id="PTHR30353:SF15">
    <property type="entry name" value="INNER MEMBRANE PROTEIN YABI"/>
    <property type="match status" value="1"/>
</dbReference>
<evidence type="ECO:0000313" key="10">
    <source>
        <dbReference type="Proteomes" id="UP000308705"/>
    </source>
</evidence>
<evidence type="ECO:0000256" key="4">
    <source>
        <dbReference type="ARBA" id="ARBA00022692"/>
    </source>
</evidence>
<keyword evidence="5 7" id="KW-1133">Transmembrane helix</keyword>
<dbReference type="Proteomes" id="UP000308705">
    <property type="component" value="Unassembled WGS sequence"/>
</dbReference>
<evidence type="ECO:0000256" key="3">
    <source>
        <dbReference type="ARBA" id="ARBA00022475"/>
    </source>
</evidence>
<feature type="transmembrane region" description="Helical" evidence="7">
    <location>
        <begin position="175"/>
        <end position="194"/>
    </location>
</feature>
<protein>
    <recommendedName>
        <fullName evidence="8">VTT domain-containing protein</fullName>
    </recommendedName>
</protein>
<accession>A0A4U3ME19</accession>
<feature type="transmembrane region" description="Helical" evidence="7">
    <location>
        <begin position="61"/>
        <end position="81"/>
    </location>
</feature>
<organism evidence="9 10">
    <name type="scientific">Herbidospora galbida</name>
    <dbReference type="NCBI Taxonomy" id="2575442"/>
    <lineage>
        <taxon>Bacteria</taxon>
        <taxon>Bacillati</taxon>
        <taxon>Actinomycetota</taxon>
        <taxon>Actinomycetes</taxon>
        <taxon>Streptosporangiales</taxon>
        <taxon>Streptosporangiaceae</taxon>
        <taxon>Herbidospora</taxon>
    </lineage>
</organism>
<evidence type="ECO:0000256" key="6">
    <source>
        <dbReference type="ARBA" id="ARBA00023136"/>
    </source>
</evidence>
<keyword evidence="4 7" id="KW-0812">Transmembrane</keyword>
<evidence type="ECO:0000256" key="7">
    <source>
        <dbReference type="RuleBase" id="RU367016"/>
    </source>
</evidence>
<evidence type="ECO:0000256" key="5">
    <source>
        <dbReference type="ARBA" id="ARBA00022989"/>
    </source>
</evidence>
<feature type="transmembrane region" description="Helical" evidence="7">
    <location>
        <begin position="143"/>
        <end position="163"/>
    </location>
</feature>
<dbReference type="PANTHER" id="PTHR30353">
    <property type="entry name" value="INNER MEMBRANE PROTEIN DEDA-RELATED"/>
    <property type="match status" value="1"/>
</dbReference>
<gene>
    <name evidence="9" type="ORF">FDA94_19575</name>
</gene>
<keyword evidence="3 7" id="KW-1003">Cell membrane</keyword>
<dbReference type="OrthoDB" id="9813426at2"/>
<dbReference type="InterPro" id="IPR032816">
    <property type="entry name" value="VTT_dom"/>
</dbReference>
<proteinExistence type="inferred from homology"/>
<feature type="transmembrane region" description="Helical" evidence="7">
    <location>
        <begin position="114"/>
        <end position="136"/>
    </location>
</feature>
<evidence type="ECO:0000256" key="2">
    <source>
        <dbReference type="ARBA" id="ARBA00010792"/>
    </source>
</evidence>
<feature type="transmembrane region" description="Helical" evidence="7">
    <location>
        <begin position="18"/>
        <end position="40"/>
    </location>
</feature>
<dbReference type="EMBL" id="SZQA01000018">
    <property type="protein sequence ID" value="TKK86990.1"/>
    <property type="molecule type" value="Genomic_DNA"/>
</dbReference>
<comment type="similarity">
    <text evidence="2 7">Belongs to the DedA family.</text>
</comment>
<sequence>MFDAVDQLLDWLTNQSPLLVATVTLLYVALEGMLLIGVIVPGDLSLIIAGTTVDSIPEVPLVVAGGLGGVAVSAFSGHWIGSHFGPRVRASRLGRWVGDEKWKQAEELLQGTGWLIALTYFVPGLNALTPVLAGILNMPRRRFGFWAMIGGAIWVVGYVSLGALAGEAARQNEGLIMPIAAGVAVVAATIGFVVRRVVERR</sequence>